<proteinExistence type="predicted"/>
<name>A0A9N8YWL7_9GLOM</name>
<dbReference type="EMBL" id="CAJVPK010000124">
    <property type="protein sequence ID" value="CAG8454362.1"/>
    <property type="molecule type" value="Genomic_DNA"/>
</dbReference>
<dbReference type="Proteomes" id="UP000789706">
    <property type="component" value="Unassembled WGS sequence"/>
</dbReference>
<protein>
    <submittedName>
        <fullName evidence="2">2142_t:CDS:1</fullName>
    </submittedName>
</protein>
<reference evidence="2" key="1">
    <citation type="submission" date="2021-06" db="EMBL/GenBank/DDBJ databases">
        <authorList>
            <person name="Kallberg Y."/>
            <person name="Tangrot J."/>
            <person name="Rosling A."/>
        </authorList>
    </citation>
    <scope>NUCLEOTIDE SEQUENCE</scope>
    <source>
        <strain evidence="2">AZ414A</strain>
    </source>
</reference>
<feature type="region of interest" description="Disordered" evidence="1">
    <location>
        <begin position="17"/>
        <end position="39"/>
    </location>
</feature>
<evidence type="ECO:0000256" key="1">
    <source>
        <dbReference type="SAM" id="MobiDB-lite"/>
    </source>
</evidence>
<organism evidence="2 3">
    <name type="scientific">Diversispora eburnea</name>
    <dbReference type="NCBI Taxonomy" id="1213867"/>
    <lineage>
        <taxon>Eukaryota</taxon>
        <taxon>Fungi</taxon>
        <taxon>Fungi incertae sedis</taxon>
        <taxon>Mucoromycota</taxon>
        <taxon>Glomeromycotina</taxon>
        <taxon>Glomeromycetes</taxon>
        <taxon>Diversisporales</taxon>
        <taxon>Diversisporaceae</taxon>
        <taxon>Diversispora</taxon>
    </lineage>
</organism>
<keyword evidence="3" id="KW-1185">Reference proteome</keyword>
<accession>A0A9N8YWL7</accession>
<gene>
    <name evidence="2" type="ORF">DEBURN_LOCUS2327</name>
</gene>
<evidence type="ECO:0000313" key="3">
    <source>
        <dbReference type="Proteomes" id="UP000789706"/>
    </source>
</evidence>
<evidence type="ECO:0000313" key="2">
    <source>
        <dbReference type="EMBL" id="CAG8454362.1"/>
    </source>
</evidence>
<dbReference type="AlphaFoldDB" id="A0A9N8YWL7"/>
<comment type="caution">
    <text evidence="2">The sequence shown here is derived from an EMBL/GenBank/DDBJ whole genome shotgun (WGS) entry which is preliminary data.</text>
</comment>
<sequence>MNQKIKASISIAQQLNKGKHQKIKSSLDEDIQVQSQHENGSKEMGFEYKKFTKGVYVEGRYY</sequence>